<keyword evidence="4" id="KW-1185">Reference proteome</keyword>
<evidence type="ECO:0000313" key="4">
    <source>
        <dbReference type="Proteomes" id="UP000703674"/>
    </source>
</evidence>
<accession>A0ABX1D6G1</accession>
<dbReference type="GO" id="GO:0004386">
    <property type="term" value="F:helicase activity"/>
    <property type="evidence" value="ECO:0007669"/>
    <property type="project" value="UniProtKB-KW"/>
</dbReference>
<dbReference type="InterPro" id="IPR050742">
    <property type="entry name" value="Helicase_Restrict-Modif_Enz"/>
</dbReference>
<dbReference type="Pfam" id="PF04851">
    <property type="entry name" value="ResIII"/>
    <property type="match status" value="1"/>
</dbReference>
<sequence length="514" mass="58602">MGLIKLISNLNSSTKTELLGENITKILRYTFVQSDYDVVDDFVINEAVALQVGEDLVRRKKDLLLESCRLQELRKFGFDSHDEAIKHYEKNPSAFVNDFEIEEEYLQAPLKDDRVQYEIDIPKYGECNGVNAFPHDYQFRLKSLIVHKFFNNLNPVILASMPTGAGKTVLGMEIIVDLIRSYSTFKKKNIKCLWLVTSKELSEQSLKSFQKVWKQKGDQPVIAERYFGRFNNIKETTITKITFATFDLLVSRRDSLEGKSLLKETDFLFIDEAHSSDAFTYADVIQQYKSSNPNYKILGLTATPHRSEDTEFKTLKDLFTDYLTLTDEHGAQVESPLQFLIDRQYLAKIRFEILDISEGGIGLAEYFRTLHNAVLNQCKWLLNNSMNTIIFAKSKAHAVALSIYLKQNEIENGLIVGETSDQKRGELLSRFGDKKDSLSVLVNHQILSTGIDVPGMNSIMVLSDINSPTLALQILGRAMRGPKNGGNYENIIFLTPTNQQKLKEYKILENIVLN</sequence>
<dbReference type="InterPro" id="IPR014001">
    <property type="entry name" value="Helicase_ATP-bd"/>
</dbReference>
<dbReference type="RefSeq" id="WP_168139249.1">
    <property type="nucleotide sequence ID" value="NZ_JAAVJR010000013.1"/>
</dbReference>
<evidence type="ECO:0000313" key="3">
    <source>
        <dbReference type="EMBL" id="NJW54161.1"/>
    </source>
</evidence>
<keyword evidence="3" id="KW-0347">Helicase</keyword>
<dbReference type="PANTHER" id="PTHR47396">
    <property type="entry name" value="TYPE I RESTRICTION ENZYME ECOKI R PROTEIN"/>
    <property type="match status" value="1"/>
</dbReference>
<dbReference type="Gene3D" id="3.40.50.300">
    <property type="entry name" value="P-loop containing nucleotide triphosphate hydrolases"/>
    <property type="match status" value="2"/>
</dbReference>
<keyword evidence="3" id="KW-0547">Nucleotide-binding</keyword>
<dbReference type="PROSITE" id="PS51194">
    <property type="entry name" value="HELICASE_CTER"/>
    <property type="match status" value="1"/>
</dbReference>
<keyword evidence="3" id="KW-0378">Hydrolase</keyword>
<keyword evidence="3" id="KW-0067">ATP-binding</keyword>
<reference evidence="3 4" key="1">
    <citation type="submission" date="2020-03" db="EMBL/GenBank/DDBJ databases">
        <title>Salinimicrobium sp. nov, isolated from SCS.</title>
        <authorList>
            <person name="Cao W.R."/>
        </authorList>
    </citation>
    <scope>NUCLEOTIDE SEQUENCE [LARGE SCALE GENOMIC DNA]</scope>
    <source>
        <strain evidence="4">J15B91</strain>
    </source>
</reference>
<dbReference type="PANTHER" id="PTHR47396:SF1">
    <property type="entry name" value="ATP-DEPENDENT HELICASE IRC3-RELATED"/>
    <property type="match status" value="1"/>
</dbReference>
<evidence type="ECO:0000259" key="2">
    <source>
        <dbReference type="PROSITE" id="PS51194"/>
    </source>
</evidence>
<dbReference type="Pfam" id="PF00271">
    <property type="entry name" value="Helicase_C"/>
    <property type="match status" value="1"/>
</dbReference>
<organism evidence="3 4">
    <name type="scientific">Salinimicrobium oceani</name>
    <dbReference type="NCBI Taxonomy" id="2722702"/>
    <lineage>
        <taxon>Bacteria</taxon>
        <taxon>Pseudomonadati</taxon>
        <taxon>Bacteroidota</taxon>
        <taxon>Flavobacteriia</taxon>
        <taxon>Flavobacteriales</taxon>
        <taxon>Flavobacteriaceae</taxon>
        <taxon>Salinimicrobium</taxon>
    </lineage>
</organism>
<gene>
    <name evidence="3" type="ORF">HC175_14680</name>
</gene>
<dbReference type="SUPFAM" id="SSF52540">
    <property type="entry name" value="P-loop containing nucleoside triphosphate hydrolases"/>
    <property type="match status" value="1"/>
</dbReference>
<dbReference type="Proteomes" id="UP000703674">
    <property type="component" value="Unassembled WGS sequence"/>
</dbReference>
<dbReference type="EMBL" id="JAAVJR010000013">
    <property type="protein sequence ID" value="NJW54161.1"/>
    <property type="molecule type" value="Genomic_DNA"/>
</dbReference>
<feature type="domain" description="Helicase ATP-binding" evidence="1">
    <location>
        <begin position="148"/>
        <end position="322"/>
    </location>
</feature>
<dbReference type="SMART" id="SM00490">
    <property type="entry name" value="HELICc"/>
    <property type="match status" value="1"/>
</dbReference>
<dbReference type="PROSITE" id="PS51192">
    <property type="entry name" value="HELICASE_ATP_BIND_1"/>
    <property type="match status" value="1"/>
</dbReference>
<dbReference type="SMART" id="SM00487">
    <property type="entry name" value="DEXDc"/>
    <property type="match status" value="1"/>
</dbReference>
<dbReference type="InterPro" id="IPR006935">
    <property type="entry name" value="Helicase/UvrB_N"/>
</dbReference>
<comment type="caution">
    <text evidence="3">The sequence shown here is derived from an EMBL/GenBank/DDBJ whole genome shotgun (WGS) entry which is preliminary data.</text>
</comment>
<proteinExistence type="predicted"/>
<name>A0ABX1D6G1_9FLAO</name>
<evidence type="ECO:0000259" key="1">
    <source>
        <dbReference type="PROSITE" id="PS51192"/>
    </source>
</evidence>
<feature type="domain" description="Helicase C-terminal" evidence="2">
    <location>
        <begin position="377"/>
        <end position="514"/>
    </location>
</feature>
<protein>
    <submittedName>
        <fullName evidence="3">DEAD/DEAH box helicase family protein</fullName>
    </submittedName>
</protein>
<dbReference type="InterPro" id="IPR027417">
    <property type="entry name" value="P-loop_NTPase"/>
</dbReference>
<dbReference type="InterPro" id="IPR001650">
    <property type="entry name" value="Helicase_C-like"/>
</dbReference>